<keyword evidence="1" id="KW-0812">Transmembrane</keyword>
<evidence type="ECO:0000256" key="1">
    <source>
        <dbReference type="SAM" id="Phobius"/>
    </source>
</evidence>
<sequence>MRTVLRANLVFWTLWSAALLWSYFNSYTVGSLVHGLKPAERKSIHINVLLADRNPEEHFAYGEEWLTDLVDQVLVYGEANSTHNEGYKTIPYKERTDRVESMRMDHSALVAACQETGSRYFALIEDDVIASPDWFRKMKAGLAQVEAKSRESGREWVYLRLFYSETFMGWNSEEAPTYMGYIALLYAVILVVCIQLWRRRRRPGYQSLKPTAQSPHTFNYIIALVIGLWTPAAIALFFLTGRVTINRLNPFHGSGIREMPRYGCCAQGLVFPLRQLPGFHHLLTTPPFDFPGDMILEGWAGNHDYSKWALDPSVLQHVGLKQSSEGPRLAEIWNFSFERRPYAPSFW</sequence>
<protein>
    <recommendedName>
        <fullName evidence="4">Integral membrane protein</fullName>
    </recommendedName>
</protein>
<dbReference type="PANTHER" id="PTHR31410">
    <property type="entry name" value="TRANSMEMBRANE PROTEIN 246"/>
    <property type="match status" value="1"/>
</dbReference>
<dbReference type="CDD" id="cd22189">
    <property type="entry name" value="PGAP4-like_fungal"/>
    <property type="match status" value="1"/>
</dbReference>
<evidence type="ECO:0000313" key="3">
    <source>
        <dbReference type="Proteomes" id="UP000039046"/>
    </source>
</evidence>
<organism evidence="2 3">
    <name type="scientific">[Torrubiella] hemipterigena</name>
    <dbReference type="NCBI Taxonomy" id="1531966"/>
    <lineage>
        <taxon>Eukaryota</taxon>
        <taxon>Fungi</taxon>
        <taxon>Dikarya</taxon>
        <taxon>Ascomycota</taxon>
        <taxon>Pezizomycotina</taxon>
        <taxon>Sordariomycetes</taxon>
        <taxon>Hypocreomycetidae</taxon>
        <taxon>Hypocreales</taxon>
        <taxon>Clavicipitaceae</taxon>
        <taxon>Clavicipitaceae incertae sedis</taxon>
        <taxon>'Torrubiella' clade</taxon>
    </lineage>
</organism>
<dbReference type="InterPro" id="IPR029675">
    <property type="entry name" value="PGAP4"/>
</dbReference>
<dbReference type="GO" id="GO:0000139">
    <property type="term" value="C:Golgi membrane"/>
    <property type="evidence" value="ECO:0007669"/>
    <property type="project" value="InterPro"/>
</dbReference>
<dbReference type="PANTHER" id="PTHR31410:SF1">
    <property type="entry name" value="POST-GPI ATTACHMENT TO PROTEINS FACTOR 4"/>
    <property type="match status" value="1"/>
</dbReference>
<dbReference type="OrthoDB" id="2016523at2759"/>
<feature type="transmembrane region" description="Helical" evidence="1">
    <location>
        <begin position="7"/>
        <end position="24"/>
    </location>
</feature>
<evidence type="ECO:0000313" key="2">
    <source>
        <dbReference type="EMBL" id="CEJ80677.1"/>
    </source>
</evidence>
<reference evidence="2 3" key="1">
    <citation type="journal article" date="2015" name="Genome Announc.">
        <title>Draft Genome Sequence and Gene Annotation of the Entomopathogenic Fungus Verticillium hemipterigenum.</title>
        <authorList>
            <person name="Horn F."/>
            <person name="Habel A."/>
            <person name="Scharf D.H."/>
            <person name="Dworschak J."/>
            <person name="Brakhage A.A."/>
            <person name="Guthke R."/>
            <person name="Hertweck C."/>
            <person name="Linde J."/>
        </authorList>
    </citation>
    <scope>NUCLEOTIDE SEQUENCE [LARGE SCALE GENOMIC DNA]</scope>
</reference>
<feature type="transmembrane region" description="Helical" evidence="1">
    <location>
        <begin position="178"/>
        <end position="197"/>
    </location>
</feature>
<evidence type="ECO:0008006" key="4">
    <source>
        <dbReference type="Google" id="ProtNLM"/>
    </source>
</evidence>
<dbReference type="AlphaFoldDB" id="A0A0A1T358"/>
<gene>
    <name evidence="2" type="ORF">VHEMI00848</name>
</gene>
<dbReference type="Proteomes" id="UP000039046">
    <property type="component" value="Unassembled WGS sequence"/>
</dbReference>
<feature type="transmembrane region" description="Helical" evidence="1">
    <location>
        <begin position="218"/>
        <end position="239"/>
    </location>
</feature>
<accession>A0A0A1T358</accession>
<keyword evidence="1" id="KW-0472">Membrane</keyword>
<keyword evidence="1" id="KW-1133">Transmembrane helix</keyword>
<dbReference type="GO" id="GO:0016757">
    <property type="term" value="F:glycosyltransferase activity"/>
    <property type="evidence" value="ECO:0007669"/>
    <property type="project" value="InterPro"/>
</dbReference>
<keyword evidence="3" id="KW-1185">Reference proteome</keyword>
<dbReference type="GO" id="GO:0006506">
    <property type="term" value="P:GPI anchor biosynthetic process"/>
    <property type="evidence" value="ECO:0007669"/>
    <property type="project" value="InterPro"/>
</dbReference>
<proteinExistence type="predicted"/>
<dbReference type="EMBL" id="CDHN01000001">
    <property type="protein sequence ID" value="CEJ80677.1"/>
    <property type="molecule type" value="Genomic_DNA"/>
</dbReference>
<name>A0A0A1T358_9HYPO</name>
<dbReference type="HOGENOM" id="CLU_036324_0_0_1"/>